<feature type="transmembrane region" description="Helical" evidence="1">
    <location>
        <begin position="106"/>
        <end position="129"/>
    </location>
</feature>
<evidence type="ECO:0000313" key="3">
    <source>
        <dbReference type="EMBL" id="PQD97136.1"/>
    </source>
</evidence>
<feature type="domain" description="HAAS transmembrane region" evidence="2">
    <location>
        <begin position="91"/>
        <end position="204"/>
    </location>
</feature>
<sequence>MEEKLSAKSTRFVEDLRVYLFSSGKKNEEIDDIIRELEDHLYEAESKGKSIEKIIGSSPKDYMLSLSDEMKTDYKGWAKYIPLLIVGPMSYLVFKDLLSGTLSYGILTIIGSIIFSILFFAGVMAALRYTASRQVSRKKEFFIFLLPAVLCMLFISGILLIDLLYPSPIIHFGVLGSSLIGILFLITIIIFSIWTKTAILPVTLLALYLPELALSKTSMSEMVQMVISMVITYMIIGTYLLIILRREKVKNSVKLHR</sequence>
<feature type="transmembrane region" description="Helical" evidence="1">
    <location>
        <begin position="222"/>
        <end position="244"/>
    </location>
</feature>
<dbReference type="Pfam" id="PF08006">
    <property type="entry name" value="HAAS_TM"/>
    <property type="match status" value="1"/>
</dbReference>
<protein>
    <recommendedName>
        <fullName evidence="2">HAAS transmembrane region domain-containing protein</fullName>
    </recommendedName>
</protein>
<dbReference type="AlphaFoldDB" id="A0A2S7N535"/>
<dbReference type="SUPFAM" id="SSF158560">
    <property type="entry name" value="BH3980-like"/>
    <property type="match status" value="1"/>
</dbReference>
<organism evidence="3 4">
    <name type="scientific">Pradoshia eiseniae</name>
    <dbReference type="NCBI Taxonomy" id="2064768"/>
    <lineage>
        <taxon>Bacteria</taxon>
        <taxon>Bacillati</taxon>
        <taxon>Bacillota</taxon>
        <taxon>Bacilli</taxon>
        <taxon>Bacillales</taxon>
        <taxon>Bacillaceae</taxon>
        <taxon>Pradoshia</taxon>
    </lineage>
</organism>
<dbReference type="PANTHER" id="PTHR41307:SF1">
    <property type="entry name" value="MEMBRANE PROTEIN"/>
    <property type="match status" value="1"/>
</dbReference>
<dbReference type="PANTHER" id="PTHR41307">
    <property type="entry name" value="MEMBRANE PROTEIN-RELATED"/>
    <property type="match status" value="1"/>
</dbReference>
<keyword evidence="1" id="KW-0472">Membrane</keyword>
<feature type="transmembrane region" description="Helical" evidence="1">
    <location>
        <begin position="169"/>
        <end position="191"/>
    </location>
</feature>
<keyword evidence="4" id="KW-1185">Reference proteome</keyword>
<gene>
    <name evidence="3" type="ORF">CYL18_04485</name>
</gene>
<feature type="transmembrane region" description="Helical" evidence="1">
    <location>
        <begin position="198"/>
        <end position="216"/>
    </location>
</feature>
<dbReference type="InterPro" id="IPR012963">
    <property type="entry name" value="HAAS_TM"/>
</dbReference>
<dbReference type="OrthoDB" id="1750748at2"/>
<comment type="caution">
    <text evidence="3">The sequence shown here is derived from an EMBL/GenBank/DDBJ whole genome shotgun (WGS) entry which is preliminary data.</text>
</comment>
<dbReference type="RefSeq" id="WP_104848231.1">
    <property type="nucleotide sequence ID" value="NZ_PKOZ01000001.1"/>
</dbReference>
<dbReference type="Proteomes" id="UP000239663">
    <property type="component" value="Unassembled WGS sequence"/>
</dbReference>
<reference evidence="3 4" key="1">
    <citation type="submission" date="2017-12" db="EMBL/GenBank/DDBJ databases">
        <title>Taxonomic description and draft genome of Pradoshia cofamensis Gen. nov., sp. nov., a thermotolerant bacillale isolated from anterior gut of earthworm Eisenia fetida.</title>
        <authorList>
            <person name="Saha T."/>
            <person name="Chakraborty R."/>
        </authorList>
    </citation>
    <scope>NUCLEOTIDE SEQUENCE [LARGE SCALE GENOMIC DNA]</scope>
    <source>
        <strain evidence="3 4">EAG3</strain>
    </source>
</reference>
<feature type="transmembrane region" description="Helical" evidence="1">
    <location>
        <begin position="141"/>
        <end position="163"/>
    </location>
</feature>
<evidence type="ECO:0000313" key="4">
    <source>
        <dbReference type="Proteomes" id="UP000239663"/>
    </source>
</evidence>
<evidence type="ECO:0000259" key="2">
    <source>
        <dbReference type="Pfam" id="PF08006"/>
    </source>
</evidence>
<proteinExistence type="predicted"/>
<name>A0A2S7N535_9BACI</name>
<feature type="transmembrane region" description="Helical" evidence="1">
    <location>
        <begin position="77"/>
        <end position="94"/>
    </location>
</feature>
<keyword evidence="1" id="KW-0812">Transmembrane</keyword>
<keyword evidence="1" id="KW-1133">Transmembrane helix</keyword>
<dbReference type="EMBL" id="PKOZ01000001">
    <property type="protein sequence ID" value="PQD97136.1"/>
    <property type="molecule type" value="Genomic_DNA"/>
</dbReference>
<accession>A0A2S7N535</accession>
<evidence type="ECO:0000256" key="1">
    <source>
        <dbReference type="SAM" id="Phobius"/>
    </source>
</evidence>